<dbReference type="Proteomes" id="UP001164726">
    <property type="component" value="Chromosome"/>
</dbReference>
<dbReference type="AlphaFoldDB" id="A0A9E8LZW2"/>
<evidence type="ECO:0000256" key="4">
    <source>
        <dbReference type="ARBA" id="ARBA00022692"/>
    </source>
</evidence>
<dbReference type="InterPro" id="IPR050638">
    <property type="entry name" value="AA-Vitamin_Transporters"/>
</dbReference>
<dbReference type="PANTHER" id="PTHR32322:SF18">
    <property type="entry name" value="S-ADENOSYLMETHIONINE_S-ADENOSYLHOMOCYSTEINE TRANSPORTER"/>
    <property type="match status" value="1"/>
</dbReference>
<feature type="transmembrane region" description="Helical" evidence="7">
    <location>
        <begin position="159"/>
        <end position="179"/>
    </location>
</feature>
<gene>
    <name evidence="9" type="ORF">OE105_08990</name>
</gene>
<dbReference type="PANTHER" id="PTHR32322">
    <property type="entry name" value="INNER MEMBRANE TRANSPORTER"/>
    <property type="match status" value="1"/>
</dbReference>
<keyword evidence="4 7" id="KW-0812">Transmembrane</keyword>
<feature type="transmembrane region" description="Helical" evidence="7">
    <location>
        <begin position="278"/>
        <end position="296"/>
    </location>
</feature>
<dbReference type="RefSeq" id="WP_275419873.1">
    <property type="nucleotide sequence ID" value="NZ_CP106877.1"/>
</dbReference>
<evidence type="ECO:0000256" key="1">
    <source>
        <dbReference type="ARBA" id="ARBA00004651"/>
    </source>
</evidence>
<keyword evidence="5 7" id="KW-1133">Transmembrane helix</keyword>
<protein>
    <submittedName>
        <fullName evidence="9">DMT family transporter</fullName>
    </submittedName>
</protein>
<evidence type="ECO:0000256" key="5">
    <source>
        <dbReference type="ARBA" id="ARBA00022989"/>
    </source>
</evidence>
<name>A0A9E8LZW2_9BACI</name>
<keyword evidence="3" id="KW-1003">Cell membrane</keyword>
<dbReference type="InterPro" id="IPR037185">
    <property type="entry name" value="EmrE-like"/>
</dbReference>
<reference evidence="9" key="1">
    <citation type="submission" date="2022-09" db="EMBL/GenBank/DDBJ databases">
        <title>Complete Genomes of Fervidibacillus albus and Fervidibacillus halotolerans isolated from tidal flat sediments.</title>
        <authorList>
            <person name="Kwon K.K."/>
            <person name="Yang S.-H."/>
            <person name="Park M.J."/>
            <person name="Oh H.-M."/>
        </authorList>
    </citation>
    <scope>NUCLEOTIDE SEQUENCE</scope>
    <source>
        <strain evidence="9">MEBiC13594</strain>
    </source>
</reference>
<feature type="transmembrane region" description="Helical" evidence="7">
    <location>
        <begin position="251"/>
        <end position="272"/>
    </location>
</feature>
<feature type="transmembrane region" description="Helical" evidence="7">
    <location>
        <begin position="39"/>
        <end position="61"/>
    </location>
</feature>
<evidence type="ECO:0000259" key="8">
    <source>
        <dbReference type="Pfam" id="PF00892"/>
    </source>
</evidence>
<dbReference type="EMBL" id="CP106877">
    <property type="protein sequence ID" value="WAA11754.1"/>
    <property type="molecule type" value="Genomic_DNA"/>
</dbReference>
<feature type="transmembrane region" description="Helical" evidence="7">
    <location>
        <begin position="132"/>
        <end position="153"/>
    </location>
</feature>
<keyword evidence="10" id="KW-1185">Reference proteome</keyword>
<accession>A0A9E8LZW2</accession>
<feature type="transmembrane region" description="Helical" evidence="7">
    <location>
        <begin position="191"/>
        <end position="210"/>
    </location>
</feature>
<feature type="transmembrane region" description="Helical" evidence="7">
    <location>
        <begin position="12"/>
        <end position="33"/>
    </location>
</feature>
<organism evidence="9 10">
    <name type="scientific">Fervidibacillus halotolerans</name>
    <dbReference type="NCBI Taxonomy" id="2980027"/>
    <lineage>
        <taxon>Bacteria</taxon>
        <taxon>Bacillati</taxon>
        <taxon>Bacillota</taxon>
        <taxon>Bacilli</taxon>
        <taxon>Bacillales</taxon>
        <taxon>Bacillaceae</taxon>
        <taxon>Fervidibacillus</taxon>
    </lineage>
</organism>
<feature type="transmembrane region" description="Helical" evidence="7">
    <location>
        <begin position="222"/>
        <end position="244"/>
    </location>
</feature>
<comment type="similarity">
    <text evidence="2">Belongs to the EamA transporter family.</text>
</comment>
<evidence type="ECO:0000256" key="7">
    <source>
        <dbReference type="SAM" id="Phobius"/>
    </source>
</evidence>
<evidence type="ECO:0000313" key="9">
    <source>
        <dbReference type="EMBL" id="WAA11754.1"/>
    </source>
</evidence>
<proteinExistence type="inferred from homology"/>
<keyword evidence="6 7" id="KW-0472">Membrane</keyword>
<dbReference type="KEGG" id="fhl:OE105_08990"/>
<feature type="transmembrane region" description="Helical" evidence="7">
    <location>
        <begin position="73"/>
        <end position="100"/>
    </location>
</feature>
<dbReference type="GO" id="GO:0005886">
    <property type="term" value="C:plasma membrane"/>
    <property type="evidence" value="ECO:0007669"/>
    <property type="project" value="UniProtKB-SubCell"/>
</dbReference>
<sequence length="311" mass="34779">MFHRHFHLKNNPYLLWGTIILITILWGYAWVLMKAGLDYMGPFAFSTFRFSTGTLTLFFLLSILKLGIPARKYWVHLAIVGMLQTTFVFLSVMYGLLFIGAGKASILLYSMPLWSSLLAVPFLKEEMSIKKILGLGLGMFGLVIIVGFDILFVRDGKAIFGELLILFGALSWAISNIYYRKTLLSLPKLQTSAFQMFFGTIGIFIAYMFTEWKEPIQWNGLSISYVLFTGIVASALCFTVWFVIISSVDMASATISTLLVPVFGLLFSSLLLGENITLETFIGSILIILGIVISQIEKKSKGPSKKMTCIN</sequence>
<evidence type="ECO:0000256" key="6">
    <source>
        <dbReference type="ARBA" id="ARBA00023136"/>
    </source>
</evidence>
<dbReference type="InterPro" id="IPR000620">
    <property type="entry name" value="EamA_dom"/>
</dbReference>
<evidence type="ECO:0000256" key="2">
    <source>
        <dbReference type="ARBA" id="ARBA00007362"/>
    </source>
</evidence>
<dbReference type="Pfam" id="PF00892">
    <property type="entry name" value="EamA"/>
    <property type="match status" value="2"/>
</dbReference>
<feature type="transmembrane region" description="Helical" evidence="7">
    <location>
        <begin position="106"/>
        <end position="123"/>
    </location>
</feature>
<dbReference type="Gene3D" id="1.10.3730.20">
    <property type="match status" value="1"/>
</dbReference>
<evidence type="ECO:0000313" key="10">
    <source>
        <dbReference type="Proteomes" id="UP001164726"/>
    </source>
</evidence>
<feature type="domain" description="EamA" evidence="8">
    <location>
        <begin position="19"/>
        <end position="146"/>
    </location>
</feature>
<comment type="subcellular location">
    <subcellularLocation>
        <location evidence="1">Cell membrane</location>
        <topology evidence="1">Multi-pass membrane protein</topology>
    </subcellularLocation>
</comment>
<feature type="domain" description="EamA" evidence="8">
    <location>
        <begin position="160"/>
        <end position="293"/>
    </location>
</feature>
<dbReference type="SUPFAM" id="SSF103481">
    <property type="entry name" value="Multidrug resistance efflux transporter EmrE"/>
    <property type="match status" value="2"/>
</dbReference>
<evidence type="ECO:0000256" key="3">
    <source>
        <dbReference type="ARBA" id="ARBA00022475"/>
    </source>
</evidence>